<dbReference type="RefSeq" id="WP_272196353.1">
    <property type="nucleotide sequence ID" value="NZ_JAQNSB010000083.1"/>
</dbReference>
<dbReference type="Proteomes" id="UP001214113">
    <property type="component" value="Unassembled WGS sequence"/>
</dbReference>
<organism evidence="1 2">
    <name type="scientific">Bacteroides uniformis</name>
    <dbReference type="NCBI Taxonomy" id="820"/>
    <lineage>
        <taxon>Bacteria</taxon>
        <taxon>Pseudomonadati</taxon>
        <taxon>Bacteroidota</taxon>
        <taxon>Bacteroidia</taxon>
        <taxon>Bacteroidales</taxon>
        <taxon>Bacteroidaceae</taxon>
        <taxon>Bacteroides</taxon>
    </lineage>
</organism>
<name>A0AAW6GK20_BACUN</name>
<proteinExistence type="predicted"/>
<sequence>MAEQDIREDQMTITNTVDYVRGLKGKDSVLMAISTLFLDVMKERSYLTYNSEDAVNSTIIPGSYSHGGPIIGTSGKHGILLVLKSTTYIVQLDFNFDNKFFFRYSSNNGSTWSDWKSVTLT</sequence>
<evidence type="ECO:0000313" key="1">
    <source>
        <dbReference type="EMBL" id="MDC1857596.1"/>
    </source>
</evidence>
<gene>
    <name evidence="1" type="ORF">POZ22_22955</name>
</gene>
<dbReference type="EMBL" id="JAQNSB010000083">
    <property type="protein sequence ID" value="MDC1857596.1"/>
    <property type="molecule type" value="Genomic_DNA"/>
</dbReference>
<comment type="caution">
    <text evidence="1">The sequence shown here is derived from an EMBL/GenBank/DDBJ whole genome shotgun (WGS) entry which is preliminary data.</text>
</comment>
<protein>
    <submittedName>
        <fullName evidence="1">Uncharacterized protein</fullName>
    </submittedName>
</protein>
<reference evidence="1" key="1">
    <citation type="submission" date="2022-10" db="EMBL/GenBank/DDBJ databases">
        <title>Human gut microbiome strain richness.</title>
        <authorList>
            <person name="Chen-Liaw A."/>
        </authorList>
    </citation>
    <scope>NUCLEOTIDE SEQUENCE</scope>
    <source>
        <strain evidence="1">BSD2780061687st1_G10_BSD2780061687b_171204</strain>
    </source>
</reference>
<dbReference type="AlphaFoldDB" id="A0AAW6GK20"/>
<evidence type="ECO:0000313" key="2">
    <source>
        <dbReference type="Proteomes" id="UP001214113"/>
    </source>
</evidence>
<accession>A0AAW6GK20</accession>